<dbReference type="InterPro" id="IPR008936">
    <property type="entry name" value="Rho_GTPase_activation_prot"/>
</dbReference>
<dbReference type="PROSITE" id="PS51335">
    <property type="entry name" value="ELMO"/>
    <property type="match status" value="1"/>
</dbReference>
<feature type="domain" description="ELMO" evidence="3">
    <location>
        <begin position="616"/>
        <end position="790"/>
    </location>
</feature>
<evidence type="ECO:0000256" key="1">
    <source>
        <dbReference type="SAM" id="MobiDB-lite"/>
    </source>
</evidence>
<feature type="compositionally biased region" description="Gly residues" evidence="1">
    <location>
        <begin position="46"/>
        <end position="57"/>
    </location>
</feature>
<organism evidence="4">
    <name type="scientific">Hemiselmis andersenii</name>
    <name type="common">Cryptophyte alga</name>
    <dbReference type="NCBI Taxonomy" id="464988"/>
    <lineage>
        <taxon>Eukaryota</taxon>
        <taxon>Cryptophyceae</taxon>
        <taxon>Cryptomonadales</taxon>
        <taxon>Hemiselmidaceae</taxon>
        <taxon>Hemiselmis</taxon>
    </lineage>
</organism>
<feature type="compositionally biased region" description="Basic and acidic residues" evidence="1">
    <location>
        <begin position="35"/>
        <end position="45"/>
    </location>
</feature>
<reference evidence="4" key="1">
    <citation type="submission" date="2021-01" db="EMBL/GenBank/DDBJ databases">
        <authorList>
            <person name="Corre E."/>
            <person name="Pelletier E."/>
            <person name="Niang G."/>
            <person name="Scheremetjew M."/>
            <person name="Finn R."/>
            <person name="Kale V."/>
            <person name="Holt S."/>
            <person name="Cochrane G."/>
            <person name="Meng A."/>
            <person name="Brown T."/>
            <person name="Cohen L."/>
        </authorList>
    </citation>
    <scope>NUCLEOTIDE SEQUENCE</scope>
    <source>
        <strain evidence="4">CCMP441</strain>
        <strain evidence="5">CCMP644</strain>
    </source>
</reference>
<name>A0A6T8IJD3_HEMAN</name>
<dbReference type="InterPro" id="IPR006816">
    <property type="entry name" value="ELMO_dom"/>
</dbReference>
<dbReference type="EMBL" id="HBFK01009284">
    <property type="protein sequence ID" value="CAD8739108.1"/>
    <property type="molecule type" value="Transcribed_RNA"/>
</dbReference>
<feature type="compositionally biased region" description="Polar residues" evidence="1">
    <location>
        <begin position="131"/>
        <end position="145"/>
    </location>
</feature>
<sequence>MEEREQTMEELMAELEADGGMDAFDKLLDKAASDVAEAHKAELEGGQHGGVGSGSDGSGDSSQAVLLSNQGSETGDSVKILSATNSRPSPVLLSDADSGWEAPSSPSERSGEEEHCEASAPPQDSSASPQRLSSLTRAQNRTQTAQPASQGPASVPPQQQQGQQQQPREVHEGQHDRQGGGSSATPLSSLGGLFASAVASAKASASDMMFIEHQGIGATVNTLLSSAGEELYYTTTDVAAAARSGNTRLLIKPQASFGVPLELIASRECGDQEAEVCPEIVDGVLSIMEEHHEEHGRLSAQLFCRHLTREDKQRLHHVREAIDNGAPLTQLDLGEDRVASAADLLRWFLLELPQPLLGHALYDDFVRASRAGEGAMSDVAQRMQPPHRATARRILSFLNRACVQDAPNKQAQADRLAASLGPLVLRCAAQEVVMVMSDVISWRAAVSMCIRKAEGIFAHSCWFLGPWLGVYSLECVGVFASPEAADGWLVKGGVGSVSEVEFDAAGIVWAGHRAKAGSEVNASHWERNRDEREYHPSMVVAAKFDTQTVMFAFAGKTPHEGLENAEQIVIEDDGNGGLQERVLRRFEGRYMKPLRWEALLDRWAAESVGGAWDDRKHPMAMQELWILTYPEDDPPTKEHEDWRRLGFSSKPSEDFGDAGMLLLDLLLSMGEHHNPKYKGMVLRSQGASERDSYPFAQTAARLLDGLLVTLRLLGEGTVREVGASWEACGKQVLACRRSLGMLLAAKEEAFSDVFATALLILDDEWTASRRSAASLDTIVLRASERAMAALRTARPDDIVGAVSA</sequence>
<dbReference type="PANTHER" id="PTHR12771">
    <property type="entry name" value="ENGULFMENT AND CELL MOTILITY"/>
    <property type="match status" value="1"/>
</dbReference>
<proteinExistence type="predicted"/>
<dbReference type="Pfam" id="PF00620">
    <property type="entry name" value="RhoGAP"/>
    <property type="match status" value="1"/>
</dbReference>
<dbReference type="InterPro" id="IPR000198">
    <property type="entry name" value="RhoGAP_dom"/>
</dbReference>
<dbReference type="Pfam" id="PF04727">
    <property type="entry name" value="ELMO_CED12"/>
    <property type="match status" value="1"/>
</dbReference>
<evidence type="ECO:0000313" key="4">
    <source>
        <dbReference type="EMBL" id="CAD8739108.1"/>
    </source>
</evidence>
<accession>A0A6T8IJD3</accession>
<dbReference type="GO" id="GO:0007165">
    <property type="term" value="P:signal transduction"/>
    <property type="evidence" value="ECO:0007669"/>
    <property type="project" value="InterPro"/>
</dbReference>
<feature type="compositionally biased region" description="Low complexity" evidence="1">
    <location>
        <begin position="118"/>
        <end position="130"/>
    </location>
</feature>
<protein>
    <recommendedName>
        <fullName evidence="6">Rho-GAP domain-containing protein</fullName>
    </recommendedName>
</protein>
<dbReference type="AlphaFoldDB" id="A0A6T8IJD3"/>
<gene>
    <name evidence="5" type="ORF">HAND00432_LOCUS21142</name>
    <name evidence="4" type="ORF">HAND1043_LOCUS5600</name>
</gene>
<feature type="compositionally biased region" description="Basic and acidic residues" evidence="1">
    <location>
        <begin position="168"/>
        <end position="178"/>
    </location>
</feature>
<feature type="domain" description="Rho-GAP" evidence="2">
    <location>
        <begin position="259"/>
        <end position="457"/>
    </location>
</feature>
<evidence type="ECO:0000259" key="3">
    <source>
        <dbReference type="PROSITE" id="PS51335"/>
    </source>
</evidence>
<feature type="compositionally biased region" description="Low complexity" evidence="1">
    <location>
        <begin position="146"/>
        <end position="167"/>
    </location>
</feature>
<dbReference type="PROSITE" id="PS50238">
    <property type="entry name" value="RHOGAP"/>
    <property type="match status" value="1"/>
</dbReference>
<dbReference type="SUPFAM" id="SSF48350">
    <property type="entry name" value="GTPase activation domain, GAP"/>
    <property type="match status" value="1"/>
</dbReference>
<evidence type="ECO:0000259" key="2">
    <source>
        <dbReference type="PROSITE" id="PS50238"/>
    </source>
</evidence>
<dbReference type="SMART" id="SM00324">
    <property type="entry name" value="RhoGAP"/>
    <property type="match status" value="1"/>
</dbReference>
<dbReference type="EMBL" id="HBFX01035094">
    <property type="protein sequence ID" value="CAD8970143.1"/>
    <property type="molecule type" value="Transcribed_RNA"/>
</dbReference>
<dbReference type="Gene3D" id="1.10.555.10">
    <property type="entry name" value="Rho GTPase activation protein"/>
    <property type="match status" value="1"/>
</dbReference>
<dbReference type="InterPro" id="IPR050868">
    <property type="entry name" value="ELMO_domain-containing"/>
</dbReference>
<feature type="compositionally biased region" description="Polar residues" evidence="1">
    <location>
        <begin position="64"/>
        <end position="75"/>
    </location>
</feature>
<feature type="region of interest" description="Disordered" evidence="1">
    <location>
        <begin position="35"/>
        <end position="187"/>
    </location>
</feature>
<dbReference type="PANTHER" id="PTHR12771:SF56">
    <property type="entry name" value="CED-12"/>
    <property type="match status" value="1"/>
</dbReference>
<evidence type="ECO:0008006" key="6">
    <source>
        <dbReference type="Google" id="ProtNLM"/>
    </source>
</evidence>
<evidence type="ECO:0000313" key="5">
    <source>
        <dbReference type="EMBL" id="CAD8970143.1"/>
    </source>
</evidence>